<dbReference type="EMBL" id="JAKJSC010000007">
    <property type="protein sequence ID" value="MDE5419982.1"/>
    <property type="molecule type" value="Genomic_DNA"/>
</dbReference>
<keyword evidence="2" id="KW-1185">Reference proteome</keyword>
<evidence type="ECO:0000313" key="1">
    <source>
        <dbReference type="EMBL" id="MDE5419982.1"/>
    </source>
</evidence>
<gene>
    <name evidence="1" type="ORF">L3049_18490</name>
</gene>
<reference evidence="1 2" key="1">
    <citation type="submission" date="2022-01" db="EMBL/GenBank/DDBJ databases">
        <title>Labilibaculum sp. nov, a marine bacterium isolated from Antarctica.</title>
        <authorList>
            <person name="Dai W."/>
        </authorList>
    </citation>
    <scope>NUCLEOTIDE SEQUENCE [LARGE SCALE GENOMIC DNA]</scope>
    <source>
        <strain evidence="1 2">DW002</strain>
    </source>
</reference>
<protein>
    <submittedName>
        <fullName evidence="1">PorT family protein</fullName>
    </submittedName>
</protein>
<name>A0ABT5VYV7_9BACT</name>
<sequence>MKYLFIVTFIIFSILESKAQSDFREGYIINNNNDTINLLIDYNGLVSSHKKCICKTNSYDKTQIYTPEDIKAYKFIDSKYYESKPIVTNKGREKFFLEYLIDGIVDIYYYRDINGGHYFVDDESGNLHELKNEEKEIIKGDIKYQKQKKEYIGVLAYTFRESPAILKKIGTVNLSHKSLINIANEYHNEICSDEECIIYQKKSPKIKSSFGFTIGLSGQSIIPTGEFSDELYFMKNSQFGFEISPSIGFYYKVNIPFVNENLYFQYEGTYSRISLKTTTSYIEPVYEMNYIDDIALTQNSFNNLGILKYEFPKGKFRPTFQIGGFINYFFKSDYSRNLEVIYSWGDTYFTEQIHDNPFSKFDYGINIGAGLKSIYLKDKELFLDFRYKRGFGLLQSIQTNTFSINIGTQIGK</sequence>
<organism evidence="1 2">
    <name type="scientific">Paralabilibaculum antarcticum</name>
    <dbReference type="NCBI Taxonomy" id="2912572"/>
    <lineage>
        <taxon>Bacteria</taxon>
        <taxon>Pseudomonadati</taxon>
        <taxon>Bacteroidota</taxon>
        <taxon>Bacteroidia</taxon>
        <taxon>Marinilabiliales</taxon>
        <taxon>Marinifilaceae</taxon>
        <taxon>Paralabilibaculum</taxon>
    </lineage>
</organism>
<dbReference type="Proteomes" id="UP001528920">
    <property type="component" value="Unassembled WGS sequence"/>
</dbReference>
<evidence type="ECO:0000313" key="2">
    <source>
        <dbReference type="Proteomes" id="UP001528920"/>
    </source>
</evidence>
<comment type="caution">
    <text evidence="1">The sequence shown here is derived from an EMBL/GenBank/DDBJ whole genome shotgun (WGS) entry which is preliminary data.</text>
</comment>
<accession>A0ABT5VYV7</accession>
<proteinExistence type="predicted"/>
<dbReference type="RefSeq" id="WP_275111313.1">
    <property type="nucleotide sequence ID" value="NZ_JAKJSC010000007.1"/>
</dbReference>